<dbReference type="InterPro" id="IPR052897">
    <property type="entry name" value="Sec-Metab_Biosynth_Hydrolase"/>
</dbReference>
<dbReference type="Pfam" id="PF12697">
    <property type="entry name" value="Abhydrolase_6"/>
    <property type="match status" value="1"/>
</dbReference>
<evidence type="ECO:0000259" key="1">
    <source>
        <dbReference type="Pfam" id="PF12697"/>
    </source>
</evidence>
<dbReference type="PANTHER" id="PTHR37017:SF11">
    <property type="entry name" value="ESTERASE_LIPASE_THIOESTERASE DOMAIN-CONTAINING PROTEIN"/>
    <property type="match status" value="1"/>
</dbReference>
<gene>
    <name evidence="2" type="ORF">K7B10_19570</name>
</gene>
<dbReference type="PANTHER" id="PTHR37017">
    <property type="entry name" value="AB HYDROLASE-1 DOMAIN-CONTAINING PROTEIN-RELATED"/>
    <property type="match status" value="1"/>
</dbReference>
<accession>A0ABS8E722</accession>
<dbReference type="Gene3D" id="3.40.50.1820">
    <property type="entry name" value="alpha/beta hydrolase"/>
    <property type="match status" value="1"/>
</dbReference>
<organism evidence="2 3">
    <name type="scientific">Streptomyces flavotricini</name>
    <dbReference type="NCBI Taxonomy" id="66888"/>
    <lineage>
        <taxon>Bacteria</taxon>
        <taxon>Bacillati</taxon>
        <taxon>Actinomycetota</taxon>
        <taxon>Actinomycetes</taxon>
        <taxon>Kitasatosporales</taxon>
        <taxon>Streptomycetaceae</taxon>
        <taxon>Streptomyces</taxon>
    </lineage>
</organism>
<protein>
    <submittedName>
        <fullName evidence="2">Alpha/beta hydrolase</fullName>
    </submittedName>
</protein>
<reference evidence="2 3" key="1">
    <citation type="submission" date="2021-08" db="EMBL/GenBank/DDBJ databases">
        <title>Genomic Architecture of Streptomyces flavotricini NGL1 and Streptomyces erythrochromogenes HMS4 With Differential Plant Beneficial attributes and laccase production capabilities.</title>
        <authorList>
            <person name="Salwan R."/>
            <person name="Kaur R."/>
            <person name="Sharma V."/>
        </authorList>
    </citation>
    <scope>NUCLEOTIDE SEQUENCE [LARGE SCALE GENOMIC DNA]</scope>
    <source>
        <strain evidence="2 3">NGL1</strain>
    </source>
</reference>
<evidence type="ECO:0000313" key="3">
    <source>
        <dbReference type="Proteomes" id="UP001520654"/>
    </source>
</evidence>
<keyword evidence="2" id="KW-0378">Hydrolase</keyword>
<feature type="domain" description="AB hydrolase-1" evidence="1">
    <location>
        <begin position="4"/>
        <end position="166"/>
    </location>
</feature>
<dbReference type="SUPFAM" id="SSF53474">
    <property type="entry name" value="alpha/beta-Hydrolases"/>
    <property type="match status" value="1"/>
</dbReference>
<dbReference type="EMBL" id="JAINUL010000001">
    <property type="protein sequence ID" value="MCC0096951.1"/>
    <property type="molecule type" value="Genomic_DNA"/>
</dbReference>
<proteinExistence type="predicted"/>
<comment type="caution">
    <text evidence="2">The sequence shown here is derived from an EMBL/GenBank/DDBJ whole genome shotgun (WGS) entry which is preliminary data.</text>
</comment>
<name>A0ABS8E722_9ACTN</name>
<keyword evidence="3" id="KW-1185">Reference proteome</keyword>
<sequence length="177" mass="18670">MVRQIDGPVLLVGHSYGGAVIPEAGGLPNATGLVYVAAFAPDAGESPGGISREQPPAALENIAPDSDGCLWIRPEKFRESFAQDLSTEEGLVTAVTRKAPLASAFGDPVTAPAWRVKPRWYQVSAQDRMVHPDDERRMAARMDPRKTVELDASHASLASQPRAVADLIEAAASGSGA</sequence>
<dbReference type="GO" id="GO:0016787">
    <property type="term" value="F:hydrolase activity"/>
    <property type="evidence" value="ECO:0007669"/>
    <property type="project" value="UniProtKB-KW"/>
</dbReference>
<dbReference type="Proteomes" id="UP001520654">
    <property type="component" value="Unassembled WGS sequence"/>
</dbReference>
<dbReference type="InterPro" id="IPR000073">
    <property type="entry name" value="AB_hydrolase_1"/>
</dbReference>
<dbReference type="InterPro" id="IPR029058">
    <property type="entry name" value="AB_hydrolase_fold"/>
</dbReference>
<evidence type="ECO:0000313" key="2">
    <source>
        <dbReference type="EMBL" id="MCC0096951.1"/>
    </source>
</evidence>